<dbReference type="PROSITE" id="PS51975">
    <property type="entry name" value="RNASE_H_2"/>
    <property type="match status" value="1"/>
</dbReference>
<evidence type="ECO:0000256" key="3">
    <source>
        <dbReference type="ARBA" id="ARBA00004065"/>
    </source>
</evidence>
<evidence type="ECO:0000256" key="5">
    <source>
        <dbReference type="ARBA" id="ARBA00007383"/>
    </source>
</evidence>
<feature type="domain" description="RNase H type-2" evidence="17">
    <location>
        <begin position="69"/>
        <end position="259"/>
    </location>
</feature>
<evidence type="ECO:0000256" key="6">
    <source>
        <dbReference type="ARBA" id="ARBA00012180"/>
    </source>
</evidence>
<feature type="binding site" evidence="14 15">
    <location>
        <position position="170"/>
    </location>
    <ligand>
        <name>a divalent metal cation</name>
        <dbReference type="ChEBI" id="CHEBI:60240"/>
    </ligand>
</feature>
<keyword evidence="11 14" id="KW-0255">Endonuclease</keyword>
<evidence type="ECO:0000256" key="4">
    <source>
        <dbReference type="ARBA" id="ARBA00004496"/>
    </source>
</evidence>
<dbReference type="RefSeq" id="WP_006361513.1">
    <property type="nucleotide sequence ID" value="NZ_GG700630.1"/>
</dbReference>
<dbReference type="GO" id="GO:0004523">
    <property type="term" value="F:RNA-DNA hybrid ribonuclease activity"/>
    <property type="evidence" value="ECO:0007669"/>
    <property type="project" value="UniProtKB-UniRule"/>
</dbReference>
<dbReference type="InterPro" id="IPR012337">
    <property type="entry name" value="RNaseH-like_sf"/>
</dbReference>
<evidence type="ECO:0000256" key="12">
    <source>
        <dbReference type="ARBA" id="ARBA00022801"/>
    </source>
</evidence>
<evidence type="ECO:0000256" key="8">
    <source>
        <dbReference type="ARBA" id="ARBA00022490"/>
    </source>
</evidence>
<comment type="cofactor">
    <cofactor evidence="2">
        <name>Mg(2+)</name>
        <dbReference type="ChEBI" id="CHEBI:18420"/>
    </cofactor>
</comment>
<dbReference type="NCBIfam" id="NF000595">
    <property type="entry name" value="PRK00015.1-3"/>
    <property type="match status" value="1"/>
</dbReference>
<accession>D0WEN5</accession>
<dbReference type="GO" id="GO:0003723">
    <property type="term" value="F:RNA binding"/>
    <property type="evidence" value="ECO:0007669"/>
    <property type="project" value="UniProtKB-UniRule"/>
</dbReference>
<dbReference type="eggNOG" id="COG0164">
    <property type="taxonomic scope" value="Bacteria"/>
</dbReference>
<dbReference type="InterPro" id="IPR036397">
    <property type="entry name" value="RNaseH_sf"/>
</dbReference>
<keyword evidence="10 14" id="KW-0479">Metal-binding</keyword>
<reference evidence="18" key="1">
    <citation type="submission" date="2009-10" db="EMBL/GenBank/DDBJ databases">
        <authorList>
            <person name="Weinstock G."/>
            <person name="Sodergren E."/>
            <person name="Clifton S."/>
            <person name="Fulton L."/>
            <person name="Fulton B."/>
            <person name="Courtney L."/>
            <person name="Fronick C."/>
            <person name="Harrison M."/>
            <person name="Strong C."/>
            <person name="Farmer C."/>
            <person name="Delahaunty K."/>
            <person name="Markovic C."/>
            <person name="Hall O."/>
            <person name="Minx P."/>
            <person name="Tomlinson C."/>
            <person name="Mitreva M."/>
            <person name="Nelson J."/>
            <person name="Hou S."/>
            <person name="Wollam A."/>
            <person name="Pepin K.H."/>
            <person name="Johnson M."/>
            <person name="Bhonagiri V."/>
            <person name="Nash W.E."/>
            <person name="Warren W."/>
            <person name="Chinwalla A."/>
            <person name="Mardis E.R."/>
            <person name="Wilson R.K."/>
        </authorList>
    </citation>
    <scope>NUCLEOTIDE SEQUENCE [LARGE SCALE GENOMIC DNA]</scope>
    <source>
        <strain evidence="18">ATCC 700122</strain>
    </source>
</reference>
<protein>
    <recommendedName>
        <fullName evidence="7 14">Ribonuclease HII</fullName>
        <shortName evidence="14">RNase HII</shortName>
        <ecNumber evidence="6 14">3.1.26.4</ecNumber>
    </recommendedName>
</protein>
<comment type="cofactor">
    <cofactor evidence="14 15">
        <name>Mn(2+)</name>
        <dbReference type="ChEBI" id="CHEBI:29035"/>
    </cofactor>
    <cofactor evidence="14 15">
        <name>Mg(2+)</name>
        <dbReference type="ChEBI" id="CHEBI:18420"/>
    </cofactor>
    <text evidence="14 15">Manganese or magnesium. Binds 1 divalent metal ion per monomer in the absence of substrate. May bind a second metal ion after substrate binding.</text>
</comment>
<comment type="subcellular location">
    <subcellularLocation>
        <location evidence="4 14">Cytoplasm</location>
    </subcellularLocation>
</comment>
<evidence type="ECO:0000256" key="10">
    <source>
        <dbReference type="ARBA" id="ARBA00022723"/>
    </source>
</evidence>
<dbReference type="PANTHER" id="PTHR10954">
    <property type="entry name" value="RIBONUCLEASE H2 SUBUNIT A"/>
    <property type="match status" value="1"/>
</dbReference>
<keyword evidence="13 14" id="KW-0464">Manganese</keyword>
<gene>
    <name evidence="14 18" type="primary">rnhB</name>
    <name evidence="18" type="ORF">HMPREF0762_00265</name>
</gene>
<dbReference type="GO" id="GO:0005737">
    <property type="term" value="C:cytoplasm"/>
    <property type="evidence" value="ECO:0007669"/>
    <property type="project" value="UniProtKB-SubCell"/>
</dbReference>
<comment type="caution">
    <text evidence="18">The sequence shown here is derived from an EMBL/GenBank/DDBJ whole genome shotgun (WGS) entry which is preliminary data.</text>
</comment>
<evidence type="ECO:0000256" key="14">
    <source>
        <dbReference type="HAMAP-Rule" id="MF_00052"/>
    </source>
</evidence>
<keyword evidence="12 14" id="KW-0378">Hydrolase</keyword>
<feature type="binding site" evidence="14 15">
    <location>
        <position position="76"/>
    </location>
    <ligand>
        <name>a divalent metal cation</name>
        <dbReference type="ChEBI" id="CHEBI:60240"/>
    </ligand>
</feature>
<dbReference type="EC" id="3.1.26.4" evidence="6 14"/>
<dbReference type="Proteomes" id="UP000006001">
    <property type="component" value="Unassembled WGS sequence"/>
</dbReference>
<dbReference type="Pfam" id="PF01351">
    <property type="entry name" value="RNase_HII"/>
    <property type="match status" value="1"/>
</dbReference>
<keyword evidence="9 14" id="KW-0540">Nuclease</keyword>
<dbReference type="NCBIfam" id="NF000594">
    <property type="entry name" value="PRK00015.1-1"/>
    <property type="match status" value="1"/>
</dbReference>
<dbReference type="EMBL" id="ACUX02000004">
    <property type="protein sequence ID" value="EEZ62173.1"/>
    <property type="molecule type" value="Genomic_DNA"/>
</dbReference>
<proteinExistence type="inferred from homology"/>
<dbReference type="GeneID" id="85006925"/>
<keyword evidence="8 14" id="KW-0963">Cytoplasm</keyword>
<dbReference type="Gene3D" id="3.30.420.10">
    <property type="entry name" value="Ribonuclease H-like superfamily/Ribonuclease H"/>
    <property type="match status" value="1"/>
</dbReference>
<comment type="function">
    <text evidence="3 14 16">Endonuclease that specifically degrades the RNA of RNA-DNA hybrids.</text>
</comment>
<evidence type="ECO:0000256" key="2">
    <source>
        <dbReference type="ARBA" id="ARBA00001946"/>
    </source>
</evidence>
<dbReference type="HOGENOM" id="CLU_036532_2_1_11"/>
<dbReference type="HAMAP" id="MF_00052_B">
    <property type="entry name" value="RNase_HII_B"/>
    <property type="match status" value="1"/>
</dbReference>
<evidence type="ECO:0000256" key="16">
    <source>
        <dbReference type="RuleBase" id="RU003515"/>
    </source>
</evidence>
<dbReference type="OrthoDB" id="9803420at2"/>
<organism evidence="18 19">
    <name type="scientific">Slackia exigua (strain ATCC 700122 / DSM 15923 / CIP 105133 / JCM 11022 / KCTC 5966 / S-7)</name>
    <dbReference type="NCBI Taxonomy" id="649764"/>
    <lineage>
        <taxon>Bacteria</taxon>
        <taxon>Bacillati</taxon>
        <taxon>Actinomycetota</taxon>
        <taxon>Coriobacteriia</taxon>
        <taxon>Eggerthellales</taxon>
        <taxon>Eggerthellaceae</taxon>
        <taxon>Slackia</taxon>
    </lineage>
</organism>
<evidence type="ECO:0000256" key="15">
    <source>
        <dbReference type="PROSITE-ProRule" id="PRU01319"/>
    </source>
</evidence>
<keyword evidence="19" id="KW-1185">Reference proteome</keyword>
<evidence type="ECO:0000256" key="13">
    <source>
        <dbReference type="ARBA" id="ARBA00023211"/>
    </source>
</evidence>
<evidence type="ECO:0000259" key="17">
    <source>
        <dbReference type="PROSITE" id="PS51975"/>
    </source>
</evidence>
<dbReference type="InterPro" id="IPR024567">
    <property type="entry name" value="RNase_HII/HIII_dom"/>
</dbReference>
<feature type="binding site" evidence="14 15">
    <location>
        <position position="75"/>
    </location>
    <ligand>
        <name>a divalent metal cation</name>
        <dbReference type="ChEBI" id="CHEBI:60240"/>
    </ligand>
</feature>
<dbReference type="SUPFAM" id="SSF53098">
    <property type="entry name" value="Ribonuclease H-like"/>
    <property type="match status" value="1"/>
</dbReference>
<dbReference type="STRING" id="649764.HMPREF0762_00265"/>
<dbReference type="CDD" id="cd07182">
    <property type="entry name" value="RNase_HII_bacteria_HII_like"/>
    <property type="match status" value="1"/>
</dbReference>
<evidence type="ECO:0000256" key="11">
    <source>
        <dbReference type="ARBA" id="ARBA00022759"/>
    </source>
</evidence>
<dbReference type="AlphaFoldDB" id="D0WEN5"/>
<dbReference type="GO" id="GO:0032299">
    <property type="term" value="C:ribonuclease H2 complex"/>
    <property type="evidence" value="ECO:0007669"/>
    <property type="project" value="TreeGrafter"/>
</dbReference>
<dbReference type="GO" id="GO:0030145">
    <property type="term" value="F:manganese ion binding"/>
    <property type="evidence" value="ECO:0007669"/>
    <property type="project" value="UniProtKB-UniRule"/>
</dbReference>
<dbReference type="GO" id="GO:0006298">
    <property type="term" value="P:mismatch repair"/>
    <property type="evidence" value="ECO:0007669"/>
    <property type="project" value="TreeGrafter"/>
</dbReference>
<evidence type="ECO:0000256" key="9">
    <source>
        <dbReference type="ARBA" id="ARBA00022722"/>
    </source>
</evidence>
<comment type="catalytic activity">
    <reaction evidence="1 14 15 16">
        <text>Endonucleolytic cleavage to 5'-phosphomonoester.</text>
        <dbReference type="EC" id="3.1.26.4"/>
    </reaction>
</comment>
<evidence type="ECO:0000313" key="18">
    <source>
        <dbReference type="EMBL" id="EEZ62173.1"/>
    </source>
</evidence>
<evidence type="ECO:0000313" key="19">
    <source>
        <dbReference type="Proteomes" id="UP000006001"/>
    </source>
</evidence>
<name>D0WEN5_SLAES</name>
<evidence type="ECO:0000256" key="1">
    <source>
        <dbReference type="ARBA" id="ARBA00000077"/>
    </source>
</evidence>
<comment type="similarity">
    <text evidence="5 14 16">Belongs to the RNase HII family.</text>
</comment>
<dbReference type="InterPro" id="IPR001352">
    <property type="entry name" value="RNase_HII/HIII"/>
</dbReference>
<dbReference type="PANTHER" id="PTHR10954:SF18">
    <property type="entry name" value="RIBONUCLEASE HII"/>
    <property type="match status" value="1"/>
</dbReference>
<dbReference type="InterPro" id="IPR022898">
    <property type="entry name" value="RNase_HII"/>
</dbReference>
<dbReference type="GO" id="GO:0043137">
    <property type="term" value="P:DNA replication, removal of RNA primer"/>
    <property type="evidence" value="ECO:0007669"/>
    <property type="project" value="TreeGrafter"/>
</dbReference>
<sequence length="259" mass="27838">MQTVAEIRSALQAADARQFDALVRALAADERKGVRQALEVARRRIADEAAEEARIRSLYDFQRELAHGGVAVGLDEVGRGPLAGPLAVGAVVLPDEPRIEGIDDSKKLAPSAREELSAVIRATAVAWDVEFIGPHDIDELGISACLKAAFSRAVAAIECAGVRIDAILLDGNPLHIDDREVNVVKGDARCAAISCASIIAKVERDAYMRSQAVAYPAYGFEENKGYGSAQHIEAIKKHGLTPLHRASFCRAWTQDSLFG</sequence>
<evidence type="ECO:0000256" key="7">
    <source>
        <dbReference type="ARBA" id="ARBA00019179"/>
    </source>
</evidence>